<dbReference type="EMBL" id="CM023490">
    <property type="protein sequence ID" value="KAH6942823.1"/>
    <property type="molecule type" value="Genomic_DNA"/>
</dbReference>
<accession>A0ACB7T6X9</accession>
<protein>
    <submittedName>
        <fullName evidence="1">Uncharacterized protein</fullName>
    </submittedName>
</protein>
<dbReference type="Proteomes" id="UP000821845">
    <property type="component" value="Chromosome 10"/>
</dbReference>
<reference evidence="1" key="1">
    <citation type="submission" date="2020-05" db="EMBL/GenBank/DDBJ databases">
        <title>Large-scale comparative analyses of tick genomes elucidate their genetic diversity and vector capacities.</title>
        <authorList>
            <person name="Jia N."/>
            <person name="Wang J."/>
            <person name="Shi W."/>
            <person name="Du L."/>
            <person name="Sun Y."/>
            <person name="Zhan W."/>
            <person name="Jiang J."/>
            <person name="Wang Q."/>
            <person name="Zhang B."/>
            <person name="Ji P."/>
            <person name="Sakyi L.B."/>
            <person name="Cui X."/>
            <person name="Yuan T."/>
            <person name="Jiang B."/>
            <person name="Yang W."/>
            <person name="Lam T.T.-Y."/>
            <person name="Chang Q."/>
            <person name="Ding S."/>
            <person name="Wang X."/>
            <person name="Zhu J."/>
            <person name="Ruan X."/>
            <person name="Zhao L."/>
            <person name="Wei J."/>
            <person name="Que T."/>
            <person name="Du C."/>
            <person name="Cheng J."/>
            <person name="Dai P."/>
            <person name="Han X."/>
            <person name="Huang E."/>
            <person name="Gao Y."/>
            <person name="Liu J."/>
            <person name="Shao H."/>
            <person name="Ye R."/>
            <person name="Li L."/>
            <person name="Wei W."/>
            <person name="Wang X."/>
            <person name="Wang C."/>
            <person name="Yang T."/>
            <person name="Huo Q."/>
            <person name="Li W."/>
            <person name="Guo W."/>
            <person name="Chen H."/>
            <person name="Zhou L."/>
            <person name="Ni X."/>
            <person name="Tian J."/>
            <person name="Zhou Y."/>
            <person name="Sheng Y."/>
            <person name="Liu T."/>
            <person name="Pan Y."/>
            <person name="Xia L."/>
            <person name="Li J."/>
            <person name="Zhao F."/>
            <person name="Cao W."/>
        </authorList>
    </citation>
    <scope>NUCLEOTIDE SEQUENCE</scope>
    <source>
        <strain evidence="1">Hyas-2018</strain>
    </source>
</reference>
<name>A0ACB7T6X9_HYAAI</name>
<organism evidence="1 2">
    <name type="scientific">Hyalomma asiaticum</name>
    <name type="common">Tick</name>
    <dbReference type="NCBI Taxonomy" id="266040"/>
    <lineage>
        <taxon>Eukaryota</taxon>
        <taxon>Metazoa</taxon>
        <taxon>Ecdysozoa</taxon>
        <taxon>Arthropoda</taxon>
        <taxon>Chelicerata</taxon>
        <taxon>Arachnida</taxon>
        <taxon>Acari</taxon>
        <taxon>Parasitiformes</taxon>
        <taxon>Ixodida</taxon>
        <taxon>Ixodoidea</taxon>
        <taxon>Ixodidae</taxon>
        <taxon>Hyalomminae</taxon>
        <taxon>Hyalomma</taxon>
    </lineage>
</organism>
<proteinExistence type="predicted"/>
<evidence type="ECO:0000313" key="1">
    <source>
        <dbReference type="EMBL" id="KAH6942823.1"/>
    </source>
</evidence>
<gene>
    <name evidence="1" type="ORF">HPB50_010770</name>
</gene>
<sequence>MRRTPGPAAASDRGGGSSPRPPSSQQQPTTSSSSSPSSSTVVTSAMEDFEEGQLVWFDPGLGYSLPGEVIEFSKPAQVVTVQAVVSGKAQTFTIHKLSTVRKRQDLGTDGVEDMVKLADLSEAALLWNLKIRYDKEKIYTYTGSILVAVNPYKMFDVYWCRCRQQVPGTDPRNASTPLLEAFGNAKTVRNDNSSRFGKYLRLFFRDGVITGANTTDYLLEKSRIVTQATEERNYHVFYELLAGLSDKDKDKYGLQTADKYFYLNQGGAIEMACKDDAEDFRSLLSAMQVLGMSSEEQDAIFRILAAVLHLGNVYFHRKPLKHGQEGVQVGSEAEVRWASHLLQLAEEGILAALTTKTTEARGERLTTPLNIDQALDARDAVAKALYSGLFSWLVWRVNQAVCQRETARTTAIAILDIFGFEDLKENSLEQLCINYANEALQQFQIRQVFKLEQAEYSRERLSWQPLSHCDNQGALQLIAKRPLGLLALLDDESNFPKATDASFLDKCHYNHALDELYSRPRMSSLEFGVRHYAGHVWYSVEGFLDKNRDTLRPDVVQLLISSKLPVSCA</sequence>
<keyword evidence="2" id="KW-1185">Reference proteome</keyword>
<comment type="caution">
    <text evidence="1">The sequence shown here is derived from an EMBL/GenBank/DDBJ whole genome shotgun (WGS) entry which is preliminary data.</text>
</comment>
<evidence type="ECO:0000313" key="2">
    <source>
        <dbReference type="Proteomes" id="UP000821845"/>
    </source>
</evidence>